<dbReference type="KEGG" id="mesg:MLAUSG7_1439"/>
<accession>A0A8D6PT86</accession>
<gene>
    <name evidence="2" type="ORF">MLAUSG7_1439</name>
</gene>
<keyword evidence="3" id="KW-1185">Reference proteome</keyword>
<dbReference type="GeneID" id="65884222"/>
<dbReference type="InterPro" id="IPR007503">
    <property type="entry name" value="DUF530"/>
</dbReference>
<evidence type="ECO:0000256" key="1">
    <source>
        <dbReference type="SAM" id="Coils"/>
    </source>
</evidence>
<name>A0A8D6PT86_9EURY</name>
<sequence length="486" mass="56574">MDNASNLIKSANEFLDSLSELNNKLKEVVIKIKNKNIDEIELNNIISTLEENLKTLQNLKSKMEFLEFDYPYKNVGKLRGSYDSEGLQEIANYSSYLRRIASEKKGILERVKHALVAHKIALGHLSEDIGNINLPPSLPLDGSYKKIMSEFPPYLINTYKEFLDILEPKGRGILTSYTVSFIVIDKGKREFKRIKVEDKNYEKYIKEKYGNVIITSIKRNYSKNKIIDDQYVRRVLAIGYLNTYKDEIEKTIEEKLNRLLSKEDKKYLKKYLELTSTFKAEEDVSGGILDIRCVEEKKLKELELKEMLEKEGLYKNGEPIDSLKEAIKLKNELSKKISFDILIKRFSEDVFKFYLYKTPDERARSNLFPSIMITPQKGFLTWMKVEGVDCVNVLDLKFKLEEELPKYQIPLKNVGGVALYLIHDWDVVERFNFDKKEIEDLLKKIALIEPLKEILISKNVDIKKLEKFGKVKKEKTKKFLSLLGGL</sequence>
<protein>
    <submittedName>
        <fullName evidence="2">Uncharacterized protein</fullName>
    </submittedName>
</protein>
<evidence type="ECO:0000313" key="2">
    <source>
        <dbReference type="EMBL" id="CAB3289821.1"/>
    </source>
</evidence>
<dbReference type="Proteomes" id="UP000679213">
    <property type="component" value="Chromosome I"/>
</dbReference>
<dbReference type="RefSeq" id="WP_214399763.1">
    <property type="nucleotide sequence ID" value="NZ_LR792632.1"/>
</dbReference>
<proteinExistence type="predicted"/>
<organism evidence="2 3">
    <name type="scientific">Methanocaldococcus lauensis</name>
    <dbReference type="NCBI Taxonomy" id="2546128"/>
    <lineage>
        <taxon>Archaea</taxon>
        <taxon>Methanobacteriati</taxon>
        <taxon>Methanobacteriota</taxon>
        <taxon>Methanomada group</taxon>
        <taxon>Methanococci</taxon>
        <taxon>Methanococcales</taxon>
        <taxon>Methanocaldococcaceae</taxon>
        <taxon>Methanocaldococcus</taxon>
    </lineage>
</organism>
<feature type="coiled-coil region" evidence="1">
    <location>
        <begin position="15"/>
        <end position="69"/>
    </location>
</feature>
<keyword evidence="1" id="KW-0175">Coiled coil</keyword>
<reference evidence="2 3" key="1">
    <citation type="submission" date="2020-04" db="EMBL/GenBank/DDBJ databases">
        <authorList>
            <consortium name="Genoscope - CEA"/>
            <person name="William W."/>
        </authorList>
    </citation>
    <scope>NUCLEOTIDE SEQUENCE [LARGE SCALE GENOMIC DNA]</scope>
    <source>
        <strain evidence="2 3">SG7</strain>
    </source>
</reference>
<dbReference type="AlphaFoldDB" id="A0A8D6PT86"/>
<dbReference type="Pfam" id="PF04409">
    <property type="entry name" value="DUF530"/>
    <property type="match status" value="2"/>
</dbReference>
<dbReference type="EMBL" id="LR792632">
    <property type="protein sequence ID" value="CAB3289821.1"/>
    <property type="molecule type" value="Genomic_DNA"/>
</dbReference>
<evidence type="ECO:0000313" key="3">
    <source>
        <dbReference type="Proteomes" id="UP000679213"/>
    </source>
</evidence>